<dbReference type="InterPro" id="IPR018035">
    <property type="entry name" value="Flagellar_FliH/T3SS_HrpE"/>
</dbReference>
<keyword evidence="5" id="KW-0653">Protein transport</keyword>
<evidence type="ECO:0000256" key="4">
    <source>
        <dbReference type="ARBA" id="ARBA00022795"/>
    </source>
</evidence>
<proteinExistence type="inferred from homology"/>
<dbReference type="GO" id="GO:0044781">
    <property type="term" value="P:bacterial-type flagellum organization"/>
    <property type="evidence" value="ECO:0007669"/>
    <property type="project" value="UniProtKB-KW"/>
</dbReference>
<reference evidence="10 11" key="1">
    <citation type="submission" date="2019-07" db="EMBL/GenBank/DDBJ databases">
        <title>Whole genome shotgun sequence of Alkalibacillus haloalkaliphilus NBRC 103110.</title>
        <authorList>
            <person name="Hosoyama A."/>
            <person name="Uohara A."/>
            <person name="Ohji S."/>
            <person name="Ichikawa N."/>
        </authorList>
    </citation>
    <scope>NUCLEOTIDE SEQUENCE [LARGE SCALE GENOMIC DNA]</scope>
    <source>
        <strain evidence="10 11">NBRC 103110</strain>
    </source>
</reference>
<evidence type="ECO:0000256" key="8">
    <source>
        <dbReference type="SAM" id="MobiDB-lite"/>
    </source>
</evidence>
<keyword evidence="4" id="KW-1005">Bacterial flagellum biogenesis</keyword>
<evidence type="ECO:0000313" key="11">
    <source>
        <dbReference type="Proteomes" id="UP000321440"/>
    </source>
</evidence>
<dbReference type="AlphaFoldDB" id="A0A511W1L6"/>
<sequence>MSNLYQSTKVVKPKTIQVKPIGRSENTHVEENENKDQHEDLQQELTKKLNAADDKLKQAEDEANKLLEQTRQQITKEKEQLELEKQEIFERASQKGYDEGYQLGQQKAEQDYGELINEAEKIIDLSKQEYQIKLQSAEDDIVKIALEASEKIIQSKLNEEPEIFKHVVKNVIDEVSDQEEIKVYVHVSQYELLLDYKVDLLSLMNSEHTLSIYPNKELNRNDCIIETRNGQIDTSIDTKLSQLKNVLGAYEKEYMTSEY</sequence>
<accession>A0A511W1L6</accession>
<feature type="region of interest" description="Disordered" evidence="8">
    <location>
        <begin position="16"/>
        <end position="41"/>
    </location>
</feature>
<dbReference type="RefSeq" id="WP_170235960.1">
    <property type="nucleotide sequence ID" value="NZ_BJYA01000002.1"/>
</dbReference>
<comment type="similarity">
    <text evidence="2">Belongs to the FliH family.</text>
</comment>
<dbReference type="InterPro" id="IPR022524">
    <property type="entry name" value="FliH_Bacilli"/>
</dbReference>
<evidence type="ECO:0000256" key="2">
    <source>
        <dbReference type="ARBA" id="ARBA00006602"/>
    </source>
</evidence>
<dbReference type="PANTHER" id="PTHR34982:SF1">
    <property type="entry name" value="FLAGELLAR ASSEMBLY PROTEIN FLIH"/>
    <property type="match status" value="1"/>
</dbReference>
<dbReference type="InterPro" id="IPR051472">
    <property type="entry name" value="T3SS_Stator/FliH"/>
</dbReference>
<dbReference type="GO" id="GO:0015031">
    <property type="term" value="P:protein transport"/>
    <property type="evidence" value="ECO:0007669"/>
    <property type="project" value="UniProtKB-KW"/>
</dbReference>
<evidence type="ECO:0000256" key="1">
    <source>
        <dbReference type="ARBA" id="ARBA00003041"/>
    </source>
</evidence>
<feature type="compositionally biased region" description="Basic and acidic residues" evidence="8">
    <location>
        <begin position="25"/>
        <end position="41"/>
    </location>
</feature>
<dbReference type="PANTHER" id="PTHR34982">
    <property type="entry name" value="YOP PROTEINS TRANSLOCATION PROTEIN L"/>
    <property type="match status" value="1"/>
</dbReference>
<evidence type="ECO:0000256" key="5">
    <source>
        <dbReference type="ARBA" id="ARBA00022927"/>
    </source>
</evidence>
<feature type="domain" description="Flagellar assembly protein FliH/Type III secretion system HrpE" evidence="9">
    <location>
        <begin position="115"/>
        <end position="242"/>
    </location>
</feature>
<gene>
    <name evidence="10" type="ORF">AHA02nite_06930</name>
</gene>
<organism evidence="10 11">
    <name type="scientific">Alkalibacillus haloalkaliphilus</name>
    <dbReference type="NCBI Taxonomy" id="94136"/>
    <lineage>
        <taxon>Bacteria</taxon>
        <taxon>Bacillati</taxon>
        <taxon>Bacillota</taxon>
        <taxon>Bacilli</taxon>
        <taxon>Bacillales</taxon>
        <taxon>Bacillaceae</taxon>
        <taxon>Alkalibacillus</taxon>
    </lineage>
</organism>
<protein>
    <recommendedName>
        <fullName evidence="7">Flagellar assembly protein FliH</fullName>
    </recommendedName>
</protein>
<dbReference type="NCBIfam" id="TIGR03825">
    <property type="entry name" value="FliH_bacil"/>
    <property type="match status" value="1"/>
</dbReference>
<name>A0A511W1L6_9BACI</name>
<evidence type="ECO:0000256" key="3">
    <source>
        <dbReference type="ARBA" id="ARBA00022448"/>
    </source>
</evidence>
<evidence type="ECO:0000259" key="9">
    <source>
        <dbReference type="Pfam" id="PF02108"/>
    </source>
</evidence>
<evidence type="ECO:0000256" key="7">
    <source>
        <dbReference type="NCBIfam" id="TIGR03825"/>
    </source>
</evidence>
<comment type="caution">
    <text evidence="10">The sequence shown here is derived from an EMBL/GenBank/DDBJ whole genome shotgun (WGS) entry which is preliminary data.</text>
</comment>
<dbReference type="EMBL" id="BJYA01000002">
    <property type="protein sequence ID" value="GEN44917.1"/>
    <property type="molecule type" value="Genomic_DNA"/>
</dbReference>
<dbReference type="Pfam" id="PF02108">
    <property type="entry name" value="FliH"/>
    <property type="match status" value="1"/>
</dbReference>
<keyword evidence="6" id="KW-1006">Bacterial flagellum protein export</keyword>
<evidence type="ECO:0000256" key="6">
    <source>
        <dbReference type="ARBA" id="ARBA00023225"/>
    </source>
</evidence>
<keyword evidence="3" id="KW-0813">Transport</keyword>
<comment type="function">
    <text evidence="1">Needed for flagellar regrowth and assembly.</text>
</comment>
<dbReference type="GO" id="GO:0005829">
    <property type="term" value="C:cytosol"/>
    <property type="evidence" value="ECO:0007669"/>
    <property type="project" value="TreeGrafter"/>
</dbReference>
<evidence type="ECO:0000313" key="10">
    <source>
        <dbReference type="EMBL" id="GEN44917.1"/>
    </source>
</evidence>
<dbReference type="Proteomes" id="UP000321440">
    <property type="component" value="Unassembled WGS sequence"/>
</dbReference>
<keyword evidence="11" id="KW-1185">Reference proteome</keyword>